<dbReference type="PANTHER" id="PTHR34820:SF4">
    <property type="entry name" value="INNER MEMBRANE PROTEIN YEBZ"/>
    <property type="match status" value="1"/>
</dbReference>
<dbReference type="GO" id="GO:0005886">
    <property type="term" value="C:plasma membrane"/>
    <property type="evidence" value="ECO:0007669"/>
    <property type="project" value="UniProtKB-SubCell"/>
</dbReference>
<dbReference type="InterPro" id="IPR032694">
    <property type="entry name" value="CopC/D"/>
</dbReference>
<proteinExistence type="inferred from homology"/>
<evidence type="ECO:0000256" key="5">
    <source>
        <dbReference type="ARBA" id="ARBA00023136"/>
    </source>
</evidence>
<sequence length="292" mass="32224">MTLATFYIVLRGLHFSSLMLMTGSLFFSVWLAPRRYRPRLALALSMPVSAGVIIALLSAVAMLAVQTGLMSGDWHNIAVPSVWQAVLTTGFGRAWCWQLLLGLIGCMLLLMRHRLCQPALLVSGLLQLATLSLVGHAAMHDGVIGSAHRLNQAIHLIATSFWAGGLLPMCLLMRHARQTALRQEAIRTMMRFSRYGHLAVALAVLTGVMNSLFIADWQLPAWVLYYQLLVAKVVLVMLMIAIALINRYVLVPRFRTAGDRAQQQFIRLTQAELILALLVVALVSIFATLSPV</sequence>
<keyword evidence="4 6" id="KW-1133">Transmembrane helix</keyword>
<evidence type="ECO:0000256" key="6">
    <source>
        <dbReference type="RuleBase" id="RU369037"/>
    </source>
</evidence>
<dbReference type="NCBIfam" id="NF033808">
    <property type="entry name" value="copper_CopD"/>
    <property type="match status" value="1"/>
</dbReference>
<keyword evidence="9" id="KW-1185">Reference proteome</keyword>
<name>A0A0U5EAR4_9GAMM</name>
<dbReference type="AlphaFoldDB" id="A0A0U5EAR4"/>
<evidence type="ECO:0000256" key="4">
    <source>
        <dbReference type="ARBA" id="ARBA00022989"/>
    </source>
</evidence>
<comment type="function">
    <text evidence="6">Involved in copper resistance.</text>
</comment>
<dbReference type="EMBL" id="LN907827">
    <property type="protein sequence ID" value="CUU24349.1"/>
    <property type="molecule type" value="Genomic_DNA"/>
</dbReference>
<feature type="transmembrane region" description="Helical" evidence="6">
    <location>
        <begin position="226"/>
        <end position="250"/>
    </location>
</feature>
<feature type="transmembrane region" description="Helical" evidence="6">
    <location>
        <begin position="153"/>
        <end position="174"/>
    </location>
</feature>
<dbReference type="PATRIC" id="fig|1619313.3.peg.2197"/>
<keyword evidence="3 6" id="KW-0812">Transmembrane</keyword>
<keyword evidence="2 6" id="KW-1003">Cell membrane</keyword>
<dbReference type="PANTHER" id="PTHR34820">
    <property type="entry name" value="INNER MEMBRANE PROTEIN YEBZ"/>
    <property type="match status" value="1"/>
</dbReference>
<feature type="transmembrane region" description="Helical" evidence="6">
    <location>
        <begin position="118"/>
        <end position="138"/>
    </location>
</feature>
<evidence type="ECO:0000256" key="1">
    <source>
        <dbReference type="ARBA" id="ARBA00004651"/>
    </source>
</evidence>
<dbReference type="GO" id="GO:0006825">
    <property type="term" value="P:copper ion transport"/>
    <property type="evidence" value="ECO:0007669"/>
    <property type="project" value="InterPro"/>
</dbReference>
<evidence type="ECO:0000256" key="2">
    <source>
        <dbReference type="ARBA" id="ARBA00022475"/>
    </source>
</evidence>
<feature type="transmembrane region" description="Helical" evidence="6">
    <location>
        <begin position="40"/>
        <end position="65"/>
    </location>
</feature>
<feature type="transmembrane region" description="Helical" evidence="6">
    <location>
        <begin position="271"/>
        <end position="289"/>
    </location>
</feature>
<feature type="transmembrane region" description="Helical" evidence="6">
    <location>
        <begin position="12"/>
        <end position="33"/>
    </location>
</feature>
<comment type="similarity">
    <text evidence="6">Belongs to the CopD family.</text>
</comment>
<evidence type="ECO:0000313" key="9">
    <source>
        <dbReference type="Proteomes" id="UP000059419"/>
    </source>
</evidence>
<evidence type="ECO:0000256" key="3">
    <source>
        <dbReference type="ARBA" id="ARBA00022692"/>
    </source>
</evidence>
<organism evidence="8 9">
    <name type="scientific">Duffyella gerundensis</name>
    <dbReference type="NCBI Taxonomy" id="1619313"/>
    <lineage>
        <taxon>Bacteria</taxon>
        <taxon>Pseudomonadati</taxon>
        <taxon>Pseudomonadota</taxon>
        <taxon>Gammaproteobacteria</taxon>
        <taxon>Enterobacterales</taxon>
        <taxon>Erwiniaceae</taxon>
        <taxon>Duffyella</taxon>
    </lineage>
</organism>
<accession>A0A0U5EAR4</accession>
<evidence type="ECO:0000313" key="8">
    <source>
        <dbReference type="EMBL" id="CUU24349.1"/>
    </source>
</evidence>
<dbReference type="InterPro" id="IPR047689">
    <property type="entry name" value="CopD"/>
</dbReference>
<dbReference type="Proteomes" id="UP000059419">
    <property type="component" value="Chromosome 1"/>
</dbReference>
<dbReference type="OrthoDB" id="7032707at2"/>
<dbReference type="RefSeq" id="WP_067431398.1">
    <property type="nucleotide sequence ID" value="NZ_JBQRBZ010000001.1"/>
</dbReference>
<keyword evidence="6" id="KW-0997">Cell inner membrane</keyword>
<dbReference type="Pfam" id="PF05425">
    <property type="entry name" value="CopD"/>
    <property type="match status" value="1"/>
</dbReference>
<keyword evidence="6" id="KW-0186">Copper</keyword>
<gene>
    <name evidence="8" type="ORF">EM595_2115</name>
</gene>
<reference evidence="9" key="1">
    <citation type="submission" date="2015-11" db="EMBL/GenBank/DDBJ databases">
        <authorList>
            <person name="Blom J."/>
        </authorList>
    </citation>
    <scope>NUCLEOTIDE SEQUENCE [LARGE SCALE GENOMIC DNA]</scope>
</reference>
<feature type="transmembrane region" description="Helical" evidence="6">
    <location>
        <begin position="195"/>
        <end position="214"/>
    </location>
</feature>
<dbReference type="STRING" id="1619313.EM595_2115"/>
<evidence type="ECO:0000259" key="7">
    <source>
        <dbReference type="Pfam" id="PF05425"/>
    </source>
</evidence>
<feature type="transmembrane region" description="Helical" evidence="6">
    <location>
        <begin position="85"/>
        <end position="111"/>
    </location>
</feature>
<comment type="subcellular location">
    <subcellularLocation>
        <location evidence="6">Cell inner membrane</location>
        <topology evidence="6">Multi-pass membrane protein</topology>
    </subcellularLocation>
    <subcellularLocation>
        <location evidence="1">Cell membrane</location>
        <topology evidence="1">Multi-pass membrane protein</topology>
    </subcellularLocation>
</comment>
<dbReference type="KEGG" id="ege:EM595_2115"/>
<protein>
    <recommendedName>
        <fullName evidence="6">Copper resistance protein D</fullName>
    </recommendedName>
</protein>
<keyword evidence="5 6" id="KW-0472">Membrane</keyword>
<feature type="domain" description="Copper resistance protein D" evidence="7">
    <location>
        <begin position="187"/>
        <end position="285"/>
    </location>
</feature>
<dbReference type="GO" id="GO:0046688">
    <property type="term" value="P:response to copper ion"/>
    <property type="evidence" value="ECO:0007669"/>
    <property type="project" value="UniProtKB-UniRule"/>
</dbReference>
<dbReference type="InterPro" id="IPR008457">
    <property type="entry name" value="Cu-R_CopD_dom"/>
</dbReference>